<name>A0A7X9XBU2_9BACT</name>
<accession>A0A7X9XBU2</accession>
<protein>
    <submittedName>
        <fullName evidence="1">Uncharacterized protein</fullName>
    </submittedName>
</protein>
<dbReference type="SUPFAM" id="SSF57903">
    <property type="entry name" value="FYVE/PHD zinc finger"/>
    <property type="match status" value="1"/>
</dbReference>
<dbReference type="InterPro" id="IPR011011">
    <property type="entry name" value="Znf_FYVE_PHD"/>
</dbReference>
<dbReference type="Proteomes" id="UP000576082">
    <property type="component" value="Unassembled WGS sequence"/>
</dbReference>
<gene>
    <name evidence="1" type="ORF">HHU12_23440</name>
</gene>
<dbReference type="EMBL" id="JABANE010000080">
    <property type="protein sequence ID" value="NME70949.1"/>
    <property type="molecule type" value="Genomic_DNA"/>
</dbReference>
<dbReference type="RefSeq" id="WP_169659174.1">
    <property type="nucleotide sequence ID" value="NZ_JABANE010000080.1"/>
</dbReference>
<dbReference type="AlphaFoldDB" id="A0A7X9XBU2"/>
<reference evidence="1 2" key="1">
    <citation type="submission" date="2020-04" db="EMBL/GenBank/DDBJ databases">
        <title>Flammeovirga sp. SR4, a novel species isolated from seawater.</title>
        <authorList>
            <person name="Wang X."/>
        </authorList>
    </citation>
    <scope>NUCLEOTIDE SEQUENCE [LARGE SCALE GENOMIC DNA]</scope>
    <source>
        <strain evidence="1 2">ATCC 23126</strain>
    </source>
</reference>
<proteinExistence type="predicted"/>
<sequence>MATCEQKIGIFTLKQCNKEGEYHCDECGKYFCDTHFTNLGVCRSCYSQRQNSSQLMESDGWYWATARRRHRYDAGDLELLTYSELMLDEVEMMRDEFDQDGMDADEFDEGDVSYFDS</sequence>
<comment type="caution">
    <text evidence="1">The sequence shown here is derived from an EMBL/GenBank/DDBJ whole genome shotgun (WGS) entry which is preliminary data.</text>
</comment>
<evidence type="ECO:0000313" key="1">
    <source>
        <dbReference type="EMBL" id="NME70949.1"/>
    </source>
</evidence>
<evidence type="ECO:0000313" key="2">
    <source>
        <dbReference type="Proteomes" id="UP000576082"/>
    </source>
</evidence>
<keyword evidence="2" id="KW-1185">Reference proteome</keyword>
<organism evidence="1 2">
    <name type="scientific">Flammeovirga aprica JL-4</name>
    <dbReference type="NCBI Taxonomy" id="694437"/>
    <lineage>
        <taxon>Bacteria</taxon>
        <taxon>Pseudomonadati</taxon>
        <taxon>Bacteroidota</taxon>
        <taxon>Cytophagia</taxon>
        <taxon>Cytophagales</taxon>
        <taxon>Flammeovirgaceae</taxon>
        <taxon>Flammeovirga</taxon>
    </lineage>
</organism>